<gene>
    <name evidence="6" type="ORF">BSAL_51815</name>
</gene>
<name>A0A0S4IKT8_BODSA</name>
<evidence type="ECO:0000313" key="6">
    <source>
        <dbReference type="EMBL" id="CUE68761.1"/>
    </source>
</evidence>
<evidence type="ECO:0000256" key="4">
    <source>
        <dbReference type="SAM" id="MobiDB-lite"/>
    </source>
</evidence>
<feature type="region of interest" description="Disordered" evidence="4">
    <location>
        <begin position="77"/>
        <end position="166"/>
    </location>
</feature>
<feature type="compositionally biased region" description="Basic and acidic residues" evidence="4">
    <location>
        <begin position="77"/>
        <end position="92"/>
    </location>
</feature>
<dbReference type="InterPro" id="IPR051931">
    <property type="entry name" value="PAK3-like"/>
</dbReference>
<evidence type="ECO:0000256" key="2">
    <source>
        <dbReference type="ARBA" id="ARBA00022741"/>
    </source>
</evidence>
<dbReference type="PANTHER" id="PTHR45832">
    <property type="entry name" value="SERINE/THREONINE-PROTEIN KINASE SAMKA-RELATED-RELATED"/>
    <property type="match status" value="1"/>
</dbReference>
<reference evidence="7" key="1">
    <citation type="submission" date="2015-09" db="EMBL/GenBank/DDBJ databases">
        <authorList>
            <consortium name="Pathogen Informatics"/>
        </authorList>
    </citation>
    <scope>NUCLEOTIDE SEQUENCE [LARGE SCALE GENOMIC DNA]</scope>
    <source>
        <strain evidence="7">Lake Konstanz</strain>
    </source>
</reference>
<proteinExistence type="inferred from homology"/>
<feature type="region of interest" description="Disordered" evidence="4">
    <location>
        <begin position="444"/>
        <end position="468"/>
    </location>
</feature>
<dbReference type="VEuPathDB" id="TriTrypDB:BSAL_51815"/>
<organism evidence="6 7">
    <name type="scientific">Bodo saltans</name>
    <name type="common">Flagellated protozoan</name>
    <dbReference type="NCBI Taxonomy" id="75058"/>
    <lineage>
        <taxon>Eukaryota</taxon>
        <taxon>Discoba</taxon>
        <taxon>Euglenozoa</taxon>
        <taxon>Kinetoplastea</taxon>
        <taxon>Metakinetoplastina</taxon>
        <taxon>Eubodonida</taxon>
        <taxon>Bodonidae</taxon>
        <taxon>Bodo</taxon>
    </lineage>
</organism>
<keyword evidence="7" id="KW-1185">Reference proteome</keyword>
<feature type="compositionally biased region" description="Acidic residues" evidence="4">
    <location>
        <begin position="450"/>
        <end position="466"/>
    </location>
</feature>
<dbReference type="InterPro" id="IPR008271">
    <property type="entry name" value="Ser/Thr_kinase_AS"/>
</dbReference>
<dbReference type="SUPFAM" id="SSF56112">
    <property type="entry name" value="Protein kinase-like (PK-like)"/>
    <property type="match status" value="1"/>
</dbReference>
<feature type="domain" description="Protein kinase" evidence="5">
    <location>
        <begin position="177"/>
        <end position="635"/>
    </location>
</feature>
<comment type="similarity">
    <text evidence="1">Belongs to the protein kinase superfamily. STE Ser/Thr protein kinase family. STE20 subfamily.</text>
</comment>
<dbReference type="EMBL" id="CYKH01000071">
    <property type="protein sequence ID" value="CUE68761.1"/>
    <property type="molecule type" value="Genomic_DNA"/>
</dbReference>
<evidence type="ECO:0000313" key="7">
    <source>
        <dbReference type="Proteomes" id="UP000051952"/>
    </source>
</evidence>
<dbReference type="GO" id="GO:0004672">
    <property type="term" value="F:protein kinase activity"/>
    <property type="evidence" value="ECO:0007669"/>
    <property type="project" value="InterPro"/>
</dbReference>
<accession>A0A0S4IKT8</accession>
<evidence type="ECO:0000256" key="1">
    <source>
        <dbReference type="ARBA" id="ARBA00008874"/>
    </source>
</evidence>
<dbReference type="Gene3D" id="1.10.510.10">
    <property type="entry name" value="Transferase(Phosphotransferase) domain 1"/>
    <property type="match status" value="2"/>
</dbReference>
<dbReference type="AlphaFoldDB" id="A0A0S4IKT8"/>
<dbReference type="PROSITE" id="PS00108">
    <property type="entry name" value="PROTEIN_KINASE_ST"/>
    <property type="match status" value="1"/>
</dbReference>
<feature type="compositionally biased region" description="Acidic residues" evidence="4">
    <location>
        <begin position="529"/>
        <end position="542"/>
    </location>
</feature>
<feature type="compositionally biased region" description="Basic and acidic residues" evidence="4">
    <location>
        <begin position="517"/>
        <end position="528"/>
    </location>
</feature>
<feature type="region of interest" description="Disordered" evidence="4">
    <location>
        <begin position="1"/>
        <end position="26"/>
    </location>
</feature>
<dbReference type="Pfam" id="PF00069">
    <property type="entry name" value="Pkinase"/>
    <property type="match status" value="1"/>
</dbReference>
<dbReference type="OMA" id="APEVYWA"/>
<sequence length="642" mass="70921">MPTIDDVDPPSTTDKPPRPTARSVADDARVWLTSKNVDGILHDLVTSMVRDRPVNIETYAKDYFTNLMTKLDDARVSSDEAQVRVSKDKAEEQESESVPVAEGASEDVTTVVALPQEEQLDSQNPARAAEPDRRQSGGEGAGDAVPYDDALEPLEDRPSPEELSEKFPAPVARGIFPASLRRVGEGNYGYVLQGAVEVSHAHTPESEPTSTTRHQQSERYAIKVVPIRAQWTLDEAAATELISREAKTLLSATTESGSKEAVKDKVKCKSVALLGCRNPLSENKLSCARCALLGAHAVLQLHGPVCYDAETDALWIPLTWAPITLETCIQERRRSRRRSNGNDSTPYFSLDELRHVASQLLCALHFLTTTCGVVHLDVKPANVLLTHRWWPASSASSEPADNSGDEEEVGSDLLDNDSGGGGTTDFFFKPANVLLTHRWWPVPSEPADNSGDEEEEVGSDLLDDDSGGGGATVAAAASLLFPQLYLGDFGLIQHIGAKKCQLGDFVYMSPEIFWPSRDADNGEGRSREDDDGDEDWDQEDNDSPSTSTTRRALKFHPTHDVWSLGVLLLHMMEGEEPFTLNEQRRFEAMEDNYMCPSPKHTSAWPMELIHFLTMCFERDYNRRPTPHEMLKHPFLLVTQGTQ</sequence>
<dbReference type="InterPro" id="IPR011009">
    <property type="entry name" value="Kinase-like_dom_sf"/>
</dbReference>
<dbReference type="PROSITE" id="PS50011">
    <property type="entry name" value="PROTEIN_KINASE_DOM"/>
    <property type="match status" value="1"/>
</dbReference>
<dbReference type="GO" id="GO:0005524">
    <property type="term" value="F:ATP binding"/>
    <property type="evidence" value="ECO:0007669"/>
    <property type="project" value="UniProtKB-KW"/>
</dbReference>
<dbReference type="OrthoDB" id="243399at2759"/>
<keyword evidence="3" id="KW-0067">ATP-binding</keyword>
<keyword evidence="2" id="KW-0547">Nucleotide-binding</keyword>
<evidence type="ECO:0000256" key="3">
    <source>
        <dbReference type="ARBA" id="ARBA00022840"/>
    </source>
</evidence>
<feature type="region of interest" description="Disordered" evidence="4">
    <location>
        <begin position="517"/>
        <end position="552"/>
    </location>
</feature>
<dbReference type="InterPro" id="IPR000719">
    <property type="entry name" value="Prot_kinase_dom"/>
</dbReference>
<feature type="region of interest" description="Disordered" evidence="4">
    <location>
        <begin position="393"/>
        <end position="416"/>
    </location>
</feature>
<dbReference type="PANTHER" id="PTHR45832:SF22">
    <property type="entry name" value="SERINE_THREONINE-PROTEIN KINASE SAMKA-RELATED"/>
    <property type="match status" value="1"/>
</dbReference>
<dbReference type="Proteomes" id="UP000051952">
    <property type="component" value="Unassembled WGS sequence"/>
</dbReference>
<dbReference type="SMART" id="SM00220">
    <property type="entry name" value="S_TKc"/>
    <property type="match status" value="1"/>
</dbReference>
<feature type="compositionally biased region" description="Basic and acidic residues" evidence="4">
    <location>
        <begin position="154"/>
        <end position="165"/>
    </location>
</feature>
<protein>
    <submittedName>
        <fullName evidence="6">Protein kinase, putative</fullName>
    </submittedName>
</protein>
<keyword evidence="6" id="KW-0418">Kinase</keyword>
<keyword evidence="6" id="KW-0808">Transferase</keyword>
<evidence type="ECO:0000259" key="5">
    <source>
        <dbReference type="PROSITE" id="PS50011"/>
    </source>
</evidence>